<accession>A0ABW4AZ22</accession>
<proteinExistence type="predicted"/>
<keyword evidence="2" id="KW-1003">Cell membrane</keyword>
<reference evidence="8" key="1">
    <citation type="journal article" date="2019" name="Int. J. Syst. Evol. Microbiol.">
        <title>The Global Catalogue of Microorganisms (GCM) 10K type strain sequencing project: providing services to taxonomists for standard genome sequencing and annotation.</title>
        <authorList>
            <consortium name="The Broad Institute Genomics Platform"/>
            <consortium name="The Broad Institute Genome Sequencing Center for Infectious Disease"/>
            <person name="Wu L."/>
            <person name="Ma J."/>
        </authorList>
    </citation>
    <scope>NUCLEOTIDE SEQUENCE [LARGE SCALE GENOMIC DNA]</scope>
    <source>
        <strain evidence="8">JCM 30774</strain>
    </source>
</reference>
<dbReference type="Pfam" id="PF03279">
    <property type="entry name" value="Lip_A_acyltrans"/>
    <property type="match status" value="1"/>
</dbReference>
<evidence type="ECO:0000256" key="4">
    <source>
        <dbReference type="ARBA" id="ARBA00022679"/>
    </source>
</evidence>
<dbReference type="RefSeq" id="WP_377365544.1">
    <property type="nucleotide sequence ID" value="NZ_JBHTMN010000004.1"/>
</dbReference>
<dbReference type="CDD" id="cd07984">
    <property type="entry name" value="LPLAT_LABLAT-like"/>
    <property type="match status" value="1"/>
</dbReference>
<evidence type="ECO:0008006" key="9">
    <source>
        <dbReference type="Google" id="ProtNLM"/>
    </source>
</evidence>
<keyword evidence="8" id="KW-1185">Reference proteome</keyword>
<keyword evidence="5" id="KW-0472">Membrane</keyword>
<evidence type="ECO:0000313" key="8">
    <source>
        <dbReference type="Proteomes" id="UP001597059"/>
    </source>
</evidence>
<protein>
    <recommendedName>
        <fullName evidence="9">Lipid A biosynthesis acyltransferase</fullName>
    </recommendedName>
</protein>
<evidence type="ECO:0000256" key="1">
    <source>
        <dbReference type="ARBA" id="ARBA00004533"/>
    </source>
</evidence>
<comment type="subcellular location">
    <subcellularLocation>
        <location evidence="1">Cell inner membrane</location>
    </subcellularLocation>
</comment>
<evidence type="ECO:0000256" key="2">
    <source>
        <dbReference type="ARBA" id="ARBA00022475"/>
    </source>
</evidence>
<evidence type="ECO:0000313" key="7">
    <source>
        <dbReference type="EMBL" id="MFD1382501.1"/>
    </source>
</evidence>
<evidence type="ECO:0000256" key="5">
    <source>
        <dbReference type="ARBA" id="ARBA00023136"/>
    </source>
</evidence>
<gene>
    <name evidence="7" type="ORF">ACFQ45_03935</name>
</gene>
<sequence>MAKQSSLNASIKPLLHPKHWLSWVGLGGAVAISHLPWGCQRVIGKSFGSLMYKAAGRRRHIAQVNLEICYPSWTQDQRDTLVKQHFQSMGIGFFETLCSWFRSPKMFAKQTTFVDHGVVEKLLSQNKGCILIGGHFSSLDLCGTLLAGHIPVHPVYKLQSNPVINWAMEHKRNRVYEKTIERTNMREVIKSLKNNRIVWYAVDQDYGRRHSVFAPFFNRECATIAHVGRIIKMTGAPVMAFNYARTETGYSLTLEEVKDFPADDEVAAATLMNQLMEGFIASKKEQYFWTHRRFKTQQDPNAPSPYRPK</sequence>
<keyword evidence="4" id="KW-0808">Transferase</keyword>
<dbReference type="InterPro" id="IPR004960">
    <property type="entry name" value="LipA_acyltrans"/>
</dbReference>
<name>A0ABW4AZ22_9GAMM</name>
<keyword evidence="6" id="KW-0012">Acyltransferase</keyword>
<dbReference type="PANTHER" id="PTHR30606:SF9">
    <property type="entry name" value="LIPID A BIOSYNTHESIS LAUROYLTRANSFERASE"/>
    <property type="match status" value="1"/>
</dbReference>
<comment type="caution">
    <text evidence="7">The sequence shown here is derived from an EMBL/GenBank/DDBJ whole genome shotgun (WGS) entry which is preliminary data.</text>
</comment>
<evidence type="ECO:0000256" key="6">
    <source>
        <dbReference type="ARBA" id="ARBA00023315"/>
    </source>
</evidence>
<keyword evidence="3" id="KW-0997">Cell inner membrane</keyword>
<evidence type="ECO:0000256" key="3">
    <source>
        <dbReference type="ARBA" id="ARBA00022519"/>
    </source>
</evidence>
<organism evidence="7 8">
    <name type="scientific">Rhodanobacter aciditrophus</name>
    <dbReference type="NCBI Taxonomy" id="1623218"/>
    <lineage>
        <taxon>Bacteria</taxon>
        <taxon>Pseudomonadati</taxon>
        <taxon>Pseudomonadota</taxon>
        <taxon>Gammaproteobacteria</taxon>
        <taxon>Lysobacterales</taxon>
        <taxon>Rhodanobacteraceae</taxon>
        <taxon>Rhodanobacter</taxon>
    </lineage>
</organism>
<dbReference type="EMBL" id="JBHTMN010000004">
    <property type="protein sequence ID" value="MFD1382501.1"/>
    <property type="molecule type" value="Genomic_DNA"/>
</dbReference>
<dbReference type="PIRSF" id="PIRSF026649">
    <property type="entry name" value="MsbB"/>
    <property type="match status" value="1"/>
</dbReference>
<dbReference type="PANTHER" id="PTHR30606">
    <property type="entry name" value="LIPID A BIOSYNTHESIS LAUROYL ACYLTRANSFERASE"/>
    <property type="match status" value="1"/>
</dbReference>
<dbReference type="Proteomes" id="UP001597059">
    <property type="component" value="Unassembled WGS sequence"/>
</dbReference>